<keyword evidence="2" id="KW-1185">Reference proteome</keyword>
<sequence length="133" mass="14551">MYESPFFSIPPPLPLFPLRAAATILVTLPPLQPPLLLVLHRACASHQDPDEELPCLHHQDPAASPSLTKLPLRVLVFLSIQRQARGCAQCCPPRHGIHVFVFAADVKDYDTMKCTVNKAGLINVLLSNHAACS</sequence>
<evidence type="ECO:0000313" key="1">
    <source>
        <dbReference type="EMBL" id="MED6194140.1"/>
    </source>
</evidence>
<accession>A0ABU6XAC3</accession>
<proteinExistence type="predicted"/>
<dbReference type="EMBL" id="JASCZI010211543">
    <property type="protein sequence ID" value="MED6194140.1"/>
    <property type="molecule type" value="Genomic_DNA"/>
</dbReference>
<name>A0ABU6XAC3_9FABA</name>
<dbReference type="Proteomes" id="UP001341840">
    <property type="component" value="Unassembled WGS sequence"/>
</dbReference>
<comment type="caution">
    <text evidence="1">The sequence shown here is derived from an EMBL/GenBank/DDBJ whole genome shotgun (WGS) entry which is preliminary data.</text>
</comment>
<gene>
    <name evidence="1" type="ORF">PIB30_025696</name>
</gene>
<organism evidence="1 2">
    <name type="scientific">Stylosanthes scabra</name>
    <dbReference type="NCBI Taxonomy" id="79078"/>
    <lineage>
        <taxon>Eukaryota</taxon>
        <taxon>Viridiplantae</taxon>
        <taxon>Streptophyta</taxon>
        <taxon>Embryophyta</taxon>
        <taxon>Tracheophyta</taxon>
        <taxon>Spermatophyta</taxon>
        <taxon>Magnoliopsida</taxon>
        <taxon>eudicotyledons</taxon>
        <taxon>Gunneridae</taxon>
        <taxon>Pentapetalae</taxon>
        <taxon>rosids</taxon>
        <taxon>fabids</taxon>
        <taxon>Fabales</taxon>
        <taxon>Fabaceae</taxon>
        <taxon>Papilionoideae</taxon>
        <taxon>50 kb inversion clade</taxon>
        <taxon>dalbergioids sensu lato</taxon>
        <taxon>Dalbergieae</taxon>
        <taxon>Pterocarpus clade</taxon>
        <taxon>Stylosanthes</taxon>
    </lineage>
</organism>
<protein>
    <submittedName>
        <fullName evidence="1">Uncharacterized protein</fullName>
    </submittedName>
</protein>
<evidence type="ECO:0000313" key="2">
    <source>
        <dbReference type="Proteomes" id="UP001341840"/>
    </source>
</evidence>
<reference evidence="1 2" key="1">
    <citation type="journal article" date="2023" name="Plants (Basel)">
        <title>Bridging the Gap: Combining Genomics and Transcriptomics Approaches to Understand Stylosanthes scabra, an Orphan Legume from the Brazilian Caatinga.</title>
        <authorList>
            <person name="Ferreira-Neto J.R.C."/>
            <person name="da Silva M.D."/>
            <person name="Binneck E."/>
            <person name="de Melo N.F."/>
            <person name="da Silva R.H."/>
            <person name="de Melo A.L.T.M."/>
            <person name="Pandolfi V."/>
            <person name="Bustamante F.O."/>
            <person name="Brasileiro-Vidal A.C."/>
            <person name="Benko-Iseppon A.M."/>
        </authorList>
    </citation>
    <scope>NUCLEOTIDE SEQUENCE [LARGE SCALE GENOMIC DNA]</scope>
    <source>
        <tissue evidence="1">Leaves</tissue>
    </source>
</reference>